<feature type="compositionally biased region" description="Low complexity" evidence="1">
    <location>
        <begin position="95"/>
        <end position="108"/>
    </location>
</feature>
<keyword evidence="3" id="KW-1185">Reference proteome</keyword>
<evidence type="ECO:0000313" key="2">
    <source>
        <dbReference type="EMBL" id="CAD7683517.1"/>
    </source>
</evidence>
<gene>
    <name evidence="2" type="ORF">NYPRO_LOCUS16309</name>
</gene>
<feature type="compositionally biased region" description="Basic and acidic residues" evidence="1">
    <location>
        <begin position="1"/>
        <end position="16"/>
    </location>
</feature>
<dbReference type="EMBL" id="CAJHUB010000755">
    <property type="protein sequence ID" value="CAD7683517.1"/>
    <property type="molecule type" value="Genomic_DNA"/>
</dbReference>
<accession>A0A811Z186</accession>
<feature type="region of interest" description="Disordered" evidence="1">
    <location>
        <begin position="1"/>
        <end position="41"/>
    </location>
</feature>
<dbReference type="Proteomes" id="UP000645828">
    <property type="component" value="Unassembled WGS sequence"/>
</dbReference>
<proteinExistence type="predicted"/>
<feature type="compositionally biased region" description="Basic residues" evidence="1">
    <location>
        <begin position="122"/>
        <end position="133"/>
    </location>
</feature>
<dbReference type="AlphaFoldDB" id="A0A811Z186"/>
<protein>
    <submittedName>
        <fullName evidence="2">(raccoon dog) hypothetical protein</fullName>
    </submittedName>
</protein>
<sequence>MLGKRVEKEKEIEGRKSREKRNKRKGEGWMGREGESEIQSSTGLMERELCSGQGLKHKSCCEACFPATSKSSKMQSSTKDQGCRHSPLEPWPALLAAPKTRASSEAGMAGRGGRRRMEEAQRRRKEKTRHVWAGKRPAPRQVANAENPGSSLGCARSSSYFFEESPFLHSQTMSKWIKKNRMFFMKFLSV</sequence>
<evidence type="ECO:0000313" key="3">
    <source>
        <dbReference type="Proteomes" id="UP000645828"/>
    </source>
</evidence>
<feature type="region of interest" description="Disordered" evidence="1">
    <location>
        <begin position="95"/>
        <end position="135"/>
    </location>
</feature>
<comment type="caution">
    <text evidence="2">The sequence shown here is derived from an EMBL/GenBank/DDBJ whole genome shotgun (WGS) entry which is preliminary data.</text>
</comment>
<organism evidence="2 3">
    <name type="scientific">Nyctereutes procyonoides</name>
    <name type="common">Raccoon dog</name>
    <name type="synonym">Canis procyonoides</name>
    <dbReference type="NCBI Taxonomy" id="34880"/>
    <lineage>
        <taxon>Eukaryota</taxon>
        <taxon>Metazoa</taxon>
        <taxon>Chordata</taxon>
        <taxon>Craniata</taxon>
        <taxon>Vertebrata</taxon>
        <taxon>Euteleostomi</taxon>
        <taxon>Mammalia</taxon>
        <taxon>Eutheria</taxon>
        <taxon>Laurasiatheria</taxon>
        <taxon>Carnivora</taxon>
        <taxon>Caniformia</taxon>
        <taxon>Canidae</taxon>
        <taxon>Nyctereutes</taxon>
    </lineage>
</organism>
<evidence type="ECO:0000256" key="1">
    <source>
        <dbReference type="SAM" id="MobiDB-lite"/>
    </source>
</evidence>
<reference evidence="2" key="1">
    <citation type="submission" date="2020-12" db="EMBL/GenBank/DDBJ databases">
        <authorList>
            <consortium name="Molecular Ecology Group"/>
        </authorList>
    </citation>
    <scope>NUCLEOTIDE SEQUENCE</scope>
    <source>
        <strain evidence="2">TBG_1078</strain>
    </source>
</reference>
<feature type="compositionally biased region" description="Basic and acidic residues" evidence="1">
    <location>
        <begin position="25"/>
        <end position="35"/>
    </location>
</feature>
<name>A0A811Z186_NYCPR</name>